<dbReference type="Pfam" id="PF12937">
    <property type="entry name" value="F-box-like"/>
    <property type="match status" value="1"/>
</dbReference>
<evidence type="ECO:0000313" key="3">
    <source>
        <dbReference type="EMBL" id="GAQ80530.1"/>
    </source>
</evidence>
<dbReference type="InterPro" id="IPR032675">
    <property type="entry name" value="LRR_dom_sf"/>
</dbReference>
<dbReference type="SMART" id="SM00256">
    <property type="entry name" value="FBOX"/>
    <property type="match status" value="1"/>
</dbReference>
<reference evidence="3 4" key="1">
    <citation type="journal article" date="2014" name="Nat. Commun.">
        <title>Klebsormidium flaccidum genome reveals primary factors for plant terrestrial adaptation.</title>
        <authorList>
            <person name="Hori K."/>
            <person name="Maruyama F."/>
            <person name="Fujisawa T."/>
            <person name="Togashi T."/>
            <person name="Yamamoto N."/>
            <person name="Seo M."/>
            <person name="Sato S."/>
            <person name="Yamada T."/>
            <person name="Mori H."/>
            <person name="Tajima N."/>
            <person name="Moriyama T."/>
            <person name="Ikeuchi M."/>
            <person name="Watanabe M."/>
            <person name="Wada H."/>
            <person name="Kobayashi K."/>
            <person name="Saito M."/>
            <person name="Masuda T."/>
            <person name="Sasaki-Sekimoto Y."/>
            <person name="Mashiguchi K."/>
            <person name="Awai K."/>
            <person name="Shimojima M."/>
            <person name="Masuda S."/>
            <person name="Iwai M."/>
            <person name="Nobusawa T."/>
            <person name="Narise T."/>
            <person name="Kondo S."/>
            <person name="Saito H."/>
            <person name="Sato R."/>
            <person name="Murakawa M."/>
            <person name="Ihara Y."/>
            <person name="Oshima-Yamada Y."/>
            <person name="Ohtaka K."/>
            <person name="Satoh M."/>
            <person name="Sonobe K."/>
            <person name="Ishii M."/>
            <person name="Ohtani R."/>
            <person name="Kanamori-Sato M."/>
            <person name="Honoki R."/>
            <person name="Miyazaki D."/>
            <person name="Mochizuki H."/>
            <person name="Umetsu J."/>
            <person name="Higashi K."/>
            <person name="Shibata D."/>
            <person name="Kamiya Y."/>
            <person name="Sato N."/>
            <person name="Nakamura Y."/>
            <person name="Tabata S."/>
            <person name="Ida S."/>
            <person name="Kurokawa K."/>
            <person name="Ohta H."/>
        </authorList>
    </citation>
    <scope>NUCLEOTIDE SEQUENCE [LARGE SCALE GENOMIC DNA]</scope>
    <source>
        <strain evidence="3 4">NIES-2285</strain>
    </source>
</reference>
<feature type="compositionally biased region" description="Gly residues" evidence="1">
    <location>
        <begin position="914"/>
        <end position="924"/>
    </location>
</feature>
<evidence type="ECO:0000259" key="2">
    <source>
        <dbReference type="PROSITE" id="PS50181"/>
    </source>
</evidence>
<evidence type="ECO:0000256" key="1">
    <source>
        <dbReference type="SAM" id="MobiDB-lite"/>
    </source>
</evidence>
<dbReference type="AlphaFoldDB" id="A0A1Y1HPH4"/>
<dbReference type="SUPFAM" id="SSF81383">
    <property type="entry name" value="F-box domain"/>
    <property type="match status" value="1"/>
</dbReference>
<sequence>METSSGCDALPDQQWVSIFSSLGAKDLLRASFVSRRFKSIALQVPNVNNTARFYTKVPPQSSDHQSSSSARREPQSSVELKGLMKRLPGLLKNALVLRMDESAGNKCAGCLEAMEEVGELPTSLGALEWRGVRVADLPGIAQLLQKDLREIQLKFVRKRSSVSVLGAFIAAVANTCPALETLRLRLHPDSPPGLVKLPSDCDSDDDVCEPSDTSDCDSDYTEFEGLDCEDPNSGLFVIDEVSADLEPSSAILGPLQVQNVLSGGGGNADGAPQGGGYEGLALDENDGESLAGGSGTQERVAPTENFCGSVRRLLRNRRVVRELPYAMLAHFEGAWRHEGLQSLTLHGLADAAHCTDTINAITCHFPALRHLALSSCASGGHVDARVVQSRVCLSKTLETVQMYGFIYPRSCAFDMPRLRRLVLTRAHRLSVLPLDNEGELDTPALMVGVLDSNEEEGQGVAWKRSQASYLQLHCPALKELHLGFPISGAALSEAGTRLLALRTLELRALSEPDFVLSGGFPALVSARLGFQFSAAQFFNIEHPTVRAVTAYYGALKEPLDGRKHLAISCAALEDINVRGVQRFGSRRQADVPFVSAIWAPRLRHVDLTGTAGLTSALGAAADIEKLMISIKAGEDLEPLSALKKLRELQVLCDKGCDALVLESASLAELDVIIMSAELARVHVSTPRLVRLKIKNVVNAPLHVAQLRLALGHVSKLRLPFGVTSLQFGAECPRLQKLQLPAYLGTAVHVDRATFPALKSLQLVLPKTRLRSVNVRSETLQRFKVHAVRPLATPEVCTIQCPQLRELHLHVVPPSLRALGAGCPSLETLVVAGGLHMDPPAQIDPDVKRKAPLAAGTLQSLRIFFVPCGTRLGLPKQYPDQGSSGGETGGGLRIVNEFYPASTKSTKGKEKVDEGGGGEGGSGGGGRERGSEGKEETAEQSVVEEYCIELGEEYPSLREAHIQVWTGAQPSKEFQRRFGLSAGRDWCNASSAFEEEPRMRGSWDSGAGDLALRYAAADFEETEGKEASLIASPEAANPTPVDGPETQRTSAPCTKASETATRASEVGSSNRSVGKGSSFADEEPFLSRLTSKIPSHGEFPRGLSSRFTSPSLKVKEDNVRLTSLCPVLNLDVTCPKLRELQVFSDLRVESATVVSTEMRCLRGWVVAEGAEGMSEGVRLLCPKMEKMDWQIA</sequence>
<dbReference type="PANTHER" id="PTHR13318">
    <property type="entry name" value="PARTNER OF PAIRED, ISOFORM B-RELATED"/>
    <property type="match status" value="1"/>
</dbReference>
<protein>
    <recommendedName>
        <fullName evidence="2">F-box domain-containing protein</fullName>
    </recommendedName>
</protein>
<accession>A0A1Y1HPH4</accession>
<dbReference type="InterPro" id="IPR001810">
    <property type="entry name" value="F-box_dom"/>
</dbReference>
<organism evidence="3 4">
    <name type="scientific">Klebsormidium nitens</name>
    <name type="common">Green alga</name>
    <name type="synonym">Ulothrix nitens</name>
    <dbReference type="NCBI Taxonomy" id="105231"/>
    <lineage>
        <taxon>Eukaryota</taxon>
        <taxon>Viridiplantae</taxon>
        <taxon>Streptophyta</taxon>
        <taxon>Klebsormidiophyceae</taxon>
        <taxon>Klebsormidiales</taxon>
        <taxon>Klebsormidiaceae</taxon>
        <taxon>Klebsormidium</taxon>
    </lineage>
</organism>
<dbReference type="EMBL" id="DF237005">
    <property type="protein sequence ID" value="GAQ80530.1"/>
    <property type="molecule type" value="Genomic_DNA"/>
</dbReference>
<feature type="region of interest" description="Disordered" evidence="1">
    <location>
        <begin position="902"/>
        <end position="940"/>
    </location>
</feature>
<dbReference type="Proteomes" id="UP000054558">
    <property type="component" value="Unassembled WGS sequence"/>
</dbReference>
<dbReference type="InterPro" id="IPR036047">
    <property type="entry name" value="F-box-like_dom_sf"/>
</dbReference>
<name>A0A1Y1HPH4_KLENI</name>
<feature type="compositionally biased region" description="Low complexity" evidence="1">
    <location>
        <begin position="60"/>
        <end position="69"/>
    </location>
</feature>
<gene>
    <name evidence="3" type="ORF">KFL_000560200</name>
</gene>
<evidence type="ECO:0000313" key="4">
    <source>
        <dbReference type="Proteomes" id="UP000054558"/>
    </source>
</evidence>
<dbReference type="PROSITE" id="PS50181">
    <property type="entry name" value="FBOX"/>
    <property type="match status" value="1"/>
</dbReference>
<keyword evidence="4" id="KW-1185">Reference proteome</keyword>
<dbReference type="Gene3D" id="1.20.1280.50">
    <property type="match status" value="1"/>
</dbReference>
<feature type="compositionally biased region" description="Basic and acidic residues" evidence="1">
    <location>
        <begin position="925"/>
        <end position="936"/>
    </location>
</feature>
<dbReference type="SUPFAM" id="SSF52047">
    <property type="entry name" value="RNI-like"/>
    <property type="match status" value="1"/>
</dbReference>
<feature type="region of interest" description="Disordered" evidence="1">
    <location>
        <begin position="1023"/>
        <end position="1078"/>
    </location>
</feature>
<feature type="domain" description="F-box" evidence="2">
    <location>
        <begin position="4"/>
        <end position="57"/>
    </location>
</feature>
<feature type="region of interest" description="Disordered" evidence="1">
    <location>
        <begin position="55"/>
        <end position="78"/>
    </location>
</feature>
<feature type="compositionally biased region" description="Polar residues" evidence="1">
    <location>
        <begin position="1045"/>
        <end position="1071"/>
    </location>
</feature>
<dbReference type="Gene3D" id="3.80.10.10">
    <property type="entry name" value="Ribonuclease Inhibitor"/>
    <property type="match status" value="1"/>
</dbReference>
<proteinExistence type="predicted"/>